<proteinExistence type="predicted"/>
<feature type="compositionally biased region" description="Low complexity" evidence="1">
    <location>
        <begin position="1"/>
        <end position="20"/>
    </location>
</feature>
<dbReference type="EMBL" id="SBLB01000007">
    <property type="protein sequence ID" value="RYC67811.1"/>
    <property type="molecule type" value="Genomic_DNA"/>
</dbReference>
<dbReference type="AlphaFoldDB" id="A0A4Q2UJP5"/>
<accession>A0A4Q2UJP5</accession>
<evidence type="ECO:0000313" key="2">
    <source>
        <dbReference type="EMBL" id="RYC67811.1"/>
    </source>
</evidence>
<name>A0A4Q2UJP5_9BACT</name>
<evidence type="ECO:0000313" key="3">
    <source>
        <dbReference type="Proteomes" id="UP000290407"/>
    </source>
</evidence>
<evidence type="ECO:0000256" key="1">
    <source>
        <dbReference type="SAM" id="MobiDB-lite"/>
    </source>
</evidence>
<comment type="caution">
    <text evidence="2">The sequence shown here is derived from an EMBL/GenBank/DDBJ whole genome shotgun (WGS) entry which is preliminary data.</text>
</comment>
<organism evidence="2 3">
    <name type="scientific">Spirosoma sordidisoli</name>
    <dbReference type="NCBI Taxonomy" id="2502893"/>
    <lineage>
        <taxon>Bacteria</taxon>
        <taxon>Pseudomonadati</taxon>
        <taxon>Bacteroidota</taxon>
        <taxon>Cytophagia</taxon>
        <taxon>Cytophagales</taxon>
        <taxon>Cytophagaceae</taxon>
        <taxon>Spirosoma</taxon>
    </lineage>
</organism>
<feature type="region of interest" description="Disordered" evidence="1">
    <location>
        <begin position="1"/>
        <end position="24"/>
    </location>
</feature>
<gene>
    <name evidence="2" type="ORF">EQG79_23090</name>
</gene>
<protein>
    <submittedName>
        <fullName evidence="2">Uncharacterized protein</fullName>
    </submittedName>
</protein>
<dbReference type="Proteomes" id="UP000290407">
    <property type="component" value="Unassembled WGS sequence"/>
</dbReference>
<reference evidence="2 3" key="1">
    <citation type="submission" date="2019-01" db="EMBL/GenBank/DDBJ databases">
        <title>Spirosoma flava sp. nov., a propanil-degrading bacterium isolated from herbicide-contaminated soil.</title>
        <authorList>
            <person name="Zhang L."/>
            <person name="Jiang J.-D."/>
        </authorList>
    </citation>
    <scope>NUCLEOTIDE SEQUENCE [LARGE SCALE GENOMIC DNA]</scope>
    <source>
        <strain evidence="2 3">TY50</strain>
    </source>
</reference>
<keyword evidence="3" id="KW-1185">Reference proteome</keyword>
<sequence length="212" mass="20253">MAQVPALPGAGTAPTTSPTSVRGAIQDTAITPSTAQTGAAASTDSLPDAQLDKAVAALEKGDKAASAQALQTGIAAVEAEAQQKPSSFKDKILSQVGKLKTLLPLITGGGLGAGVLGKAVGLTKLASGAGRIENLVSAGSLIGKASQLSSGLSGLGSAMSVLGGGGSTGKSLVSTALSGVSKLGQGGPLAKAAEPAVKSQIGSVLNFVKGAL</sequence>